<reference evidence="2" key="1">
    <citation type="submission" date="2022-07" db="EMBL/GenBank/DDBJ databases">
        <authorList>
            <person name="Kouya T."/>
            <person name="Ishiyama Y."/>
        </authorList>
    </citation>
    <scope>NUCLEOTIDE SEQUENCE</scope>
    <source>
        <strain evidence="2">WR16-4</strain>
    </source>
</reference>
<name>A0A9W6B155_9LACO</name>
<keyword evidence="1" id="KW-1133">Transmembrane helix</keyword>
<dbReference type="RefSeq" id="WP_286136534.1">
    <property type="nucleotide sequence ID" value="NZ_BRPL01000002.1"/>
</dbReference>
<proteinExistence type="predicted"/>
<evidence type="ECO:0000256" key="1">
    <source>
        <dbReference type="SAM" id="Phobius"/>
    </source>
</evidence>
<evidence type="ECO:0000313" key="3">
    <source>
        <dbReference type="Proteomes" id="UP001144204"/>
    </source>
</evidence>
<dbReference type="NCBIfam" id="TIGR02327">
    <property type="entry name" value="int_mem_ywzB"/>
    <property type="match status" value="1"/>
</dbReference>
<dbReference type="Pfam" id="PF06612">
    <property type="entry name" value="DUF1146"/>
    <property type="match status" value="1"/>
</dbReference>
<reference evidence="2" key="2">
    <citation type="journal article" date="2023" name="PLoS ONE">
        <title>Philodulcilactobacillus myokoensis gen. nov., sp. nov., a fructophilic, acidophilic, and agar-phobic lactic acid bacterium isolated from fermented vegetable extracts.</title>
        <authorList>
            <person name="Kouya T."/>
            <person name="Ishiyama Y."/>
            <person name="Ohashi S."/>
            <person name="Kumakubo R."/>
            <person name="Yamazaki T."/>
            <person name="Otaki T."/>
        </authorList>
    </citation>
    <scope>NUCLEOTIDE SEQUENCE</scope>
    <source>
        <strain evidence="2">WR16-4</strain>
    </source>
</reference>
<evidence type="ECO:0008006" key="4">
    <source>
        <dbReference type="Google" id="ProtNLM"/>
    </source>
</evidence>
<keyword evidence="3" id="KW-1185">Reference proteome</keyword>
<dbReference type="AlphaFoldDB" id="A0A9W6B155"/>
<sequence>MKFIGYQSLITIVCYLFFIFMSFWCIQDLHLERHLKMHEMQGKLLIVILSIVSGYLLSSFVLSLMDSLRDLIYIFKS</sequence>
<organism evidence="2 3">
    <name type="scientific">Philodulcilactobacillus myokoensis</name>
    <dbReference type="NCBI Taxonomy" id="2929573"/>
    <lineage>
        <taxon>Bacteria</taxon>
        <taxon>Bacillati</taxon>
        <taxon>Bacillota</taxon>
        <taxon>Bacilli</taxon>
        <taxon>Lactobacillales</taxon>
        <taxon>Lactobacillaceae</taxon>
        <taxon>Philodulcilactobacillus</taxon>
    </lineage>
</organism>
<evidence type="ECO:0000313" key="2">
    <source>
        <dbReference type="EMBL" id="GLB47074.1"/>
    </source>
</evidence>
<dbReference type="InterPro" id="IPR009526">
    <property type="entry name" value="DUF1146"/>
</dbReference>
<keyword evidence="1" id="KW-0472">Membrane</keyword>
<accession>A0A9W6B155</accession>
<dbReference type="EMBL" id="BRPL01000002">
    <property type="protein sequence ID" value="GLB47074.1"/>
    <property type="molecule type" value="Genomic_DNA"/>
</dbReference>
<comment type="caution">
    <text evidence="2">The sequence shown here is derived from an EMBL/GenBank/DDBJ whole genome shotgun (WGS) entry which is preliminary data.</text>
</comment>
<feature type="transmembrane region" description="Helical" evidence="1">
    <location>
        <begin position="6"/>
        <end position="24"/>
    </location>
</feature>
<feature type="transmembrane region" description="Helical" evidence="1">
    <location>
        <begin position="44"/>
        <end position="65"/>
    </location>
</feature>
<keyword evidence="1" id="KW-0812">Transmembrane</keyword>
<dbReference type="Proteomes" id="UP001144204">
    <property type="component" value="Unassembled WGS sequence"/>
</dbReference>
<gene>
    <name evidence="2" type="ORF">WR164_10530</name>
</gene>
<protein>
    <recommendedName>
        <fullName evidence="4">DUF1146 domain-containing protein</fullName>
    </recommendedName>
</protein>